<reference evidence="3 4" key="1">
    <citation type="submission" date="2017-09" db="EMBL/GenBank/DDBJ databases">
        <title>Genomics of the genus Arcobacter.</title>
        <authorList>
            <person name="Perez-Cataluna A."/>
            <person name="Figueras M.J."/>
            <person name="Salas-Masso N."/>
        </authorList>
    </citation>
    <scope>NUCLEOTIDE SEQUENCE [LARGE SCALE GENOMIC DNA]</scope>
    <source>
        <strain evidence="3 4">DSM 18005</strain>
    </source>
</reference>
<keyword evidence="2" id="KW-0175">Coiled coil</keyword>
<keyword evidence="4" id="KW-1185">Reference proteome</keyword>
<dbReference type="AlphaFoldDB" id="A0A2N1J6C5"/>
<dbReference type="Gene3D" id="1.20.1600.10">
    <property type="entry name" value="Outer membrane efflux proteins (OEP)"/>
    <property type="match status" value="1"/>
</dbReference>
<dbReference type="SUPFAM" id="SSF56954">
    <property type="entry name" value="Outer membrane efflux proteins (OEP)"/>
    <property type="match status" value="1"/>
</dbReference>
<dbReference type="Proteomes" id="UP000233248">
    <property type="component" value="Unassembled WGS sequence"/>
</dbReference>
<dbReference type="RefSeq" id="WP_101183388.1">
    <property type="nucleotide sequence ID" value="NZ_CP031218.1"/>
</dbReference>
<dbReference type="GO" id="GO:0015562">
    <property type="term" value="F:efflux transmembrane transporter activity"/>
    <property type="evidence" value="ECO:0007669"/>
    <property type="project" value="InterPro"/>
</dbReference>
<dbReference type="KEGG" id="ahs:AHALO_0467"/>
<accession>A0A2N1J6C5</accession>
<dbReference type="EMBL" id="NXIF01000005">
    <property type="protein sequence ID" value="PKI82096.1"/>
    <property type="molecule type" value="Genomic_DNA"/>
</dbReference>
<dbReference type="InterPro" id="IPR003423">
    <property type="entry name" value="OMP_efflux"/>
</dbReference>
<dbReference type="Pfam" id="PF02321">
    <property type="entry name" value="OEP"/>
    <property type="match status" value="1"/>
</dbReference>
<protein>
    <submittedName>
        <fullName evidence="3">Transporter</fullName>
    </submittedName>
</protein>
<evidence type="ECO:0000256" key="2">
    <source>
        <dbReference type="SAM" id="Coils"/>
    </source>
</evidence>
<comment type="caution">
    <text evidence="3">The sequence shown here is derived from an EMBL/GenBank/DDBJ whole genome shotgun (WGS) entry which is preliminary data.</text>
</comment>
<evidence type="ECO:0000313" key="4">
    <source>
        <dbReference type="Proteomes" id="UP000233248"/>
    </source>
</evidence>
<evidence type="ECO:0000256" key="1">
    <source>
        <dbReference type="ARBA" id="ARBA00007613"/>
    </source>
</evidence>
<comment type="similarity">
    <text evidence="1">Belongs to the outer membrane factor (OMF) (TC 1.B.17) family.</text>
</comment>
<feature type="coiled-coil region" evidence="2">
    <location>
        <begin position="98"/>
        <end position="146"/>
    </location>
</feature>
<gene>
    <name evidence="3" type="ORF">CP960_01140</name>
</gene>
<name>A0A2N1J6C5_9BACT</name>
<sequence>MKKILIVFTFLTLYINAQDLEILNEEKKSLRSIDKQIIKQEYEKSKNDWISPININSKINRTHSFNKSSDNLNKSLSLGFTQSIYESGGIEFTIKYANEKLQADFLNWEYENNQLLQEVYETLLQIKKLNTQIKKSDYELKNKEIELVLKKIEYKNGKTDIIELNNAIMARNNQFKNSVNLKNSLKQQKVILKKYTNLEFENIKLLDFSNIKKDDYIKHNLEILYENSMKKVATTSYKKQKSSYLPQVSLSTNLSYNKSENYTLNSSDDNNSAAISLNLSMPLYDVNKKATLEKLRLETLKKSANISDLKNQIKKDYEKSLLKIETYKSYNKIINKNIKLYEDLIEVNRVSNEAGMSSQYDLEILENTKKINEYDLMINNIDMQLEYAKLYFKIKAEV</sequence>
<evidence type="ECO:0000313" key="3">
    <source>
        <dbReference type="EMBL" id="PKI82096.1"/>
    </source>
</evidence>
<organism evidence="3 4">
    <name type="scientific">Malaciobacter halophilus</name>
    <dbReference type="NCBI Taxonomy" id="197482"/>
    <lineage>
        <taxon>Bacteria</taxon>
        <taxon>Pseudomonadati</taxon>
        <taxon>Campylobacterota</taxon>
        <taxon>Epsilonproteobacteria</taxon>
        <taxon>Campylobacterales</taxon>
        <taxon>Arcobacteraceae</taxon>
        <taxon>Malaciobacter</taxon>
    </lineage>
</organism>
<dbReference type="OrthoDB" id="5333622at2"/>
<proteinExistence type="inferred from homology"/>